<sequence>MTAEPRRTGRLTDSSEPPKPGTSPAGTGGGAEPAVPALVGGAPETGDQADLTGGTGESTADH</sequence>
<evidence type="ECO:0000313" key="3">
    <source>
        <dbReference type="Proteomes" id="UP000540698"/>
    </source>
</evidence>
<dbReference type="Proteomes" id="UP000540698">
    <property type="component" value="Unassembled WGS sequence"/>
</dbReference>
<evidence type="ECO:0000313" key="2">
    <source>
        <dbReference type="EMBL" id="NKY27575.1"/>
    </source>
</evidence>
<accession>A0A7X6L4H9</accession>
<name>A0A7X6L4H9_9NOCA</name>
<organism evidence="2 3">
    <name type="scientific">Nocardia gamkensis</name>
    <dbReference type="NCBI Taxonomy" id="352869"/>
    <lineage>
        <taxon>Bacteria</taxon>
        <taxon>Bacillati</taxon>
        <taxon>Actinomycetota</taxon>
        <taxon>Actinomycetes</taxon>
        <taxon>Mycobacteriales</taxon>
        <taxon>Nocardiaceae</taxon>
        <taxon>Nocardia</taxon>
    </lineage>
</organism>
<feature type="region of interest" description="Disordered" evidence="1">
    <location>
        <begin position="1"/>
        <end position="62"/>
    </location>
</feature>
<keyword evidence="3" id="KW-1185">Reference proteome</keyword>
<gene>
    <name evidence="2" type="ORF">HGB38_15240</name>
</gene>
<evidence type="ECO:0000256" key="1">
    <source>
        <dbReference type="SAM" id="MobiDB-lite"/>
    </source>
</evidence>
<reference evidence="2 3" key="1">
    <citation type="submission" date="2020-04" db="EMBL/GenBank/DDBJ databases">
        <title>MicrobeNet Type strains.</title>
        <authorList>
            <person name="Nicholson A.C."/>
        </authorList>
    </citation>
    <scope>NUCLEOTIDE SEQUENCE [LARGE SCALE GENOMIC DNA]</scope>
    <source>
        <strain evidence="2 3">DSM 44956</strain>
    </source>
</reference>
<comment type="caution">
    <text evidence="2">The sequence shown here is derived from an EMBL/GenBank/DDBJ whole genome shotgun (WGS) entry which is preliminary data.</text>
</comment>
<protein>
    <submittedName>
        <fullName evidence="2">Uncharacterized protein</fullName>
    </submittedName>
</protein>
<dbReference type="EMBL" id="JAAXOS010000007">
    <property type="protein sequence ID" value="NKY27575.1"/>
    <property type="molecule type" value="Genomic_DNA"/>
</dbReference>
<proteinExistence type="predicted"/>
<dbReference type="RefSeq" id="WP_062976182.1">
    <property type="nucleotide sequence ID" value="NZ_JAAXOS010000007.1"/>
</dbReference>
<dbReference type="AlphaFoldDB" id="A0A7X6L4H9"/>